<protein>
    <recommendedName>
        <fullName evidence="4">FAD/NAD(P)-binding domain-containing protein</fullName>
    </recommendedName>
</protein>
<reference evidence="2 3" key="1">
    <citation type="journal article" date="2016" name="Mol. Biol. Evol.">
        <title>Comparative Genomics of Early-Diverging Mushroom-Forming Fungi Provides Insights into the Origins of Lignocellulose Decay Capabilities.</title>
        <authorList>
            <person name="Nagy L.G."/>
            <person name="Riley R."/>
            <person name="Tritt A."/>
            <person name="Adam C."/>
            <person name="Daum C."/>
            <person name="Floudas D."/>
            <person name="Sun H."/>
            <person name="Yadav J.S."/>
            <person name="Pangilinan J."/>
            <person name="Larsson K.H."/>
            <person name="Matsuura K."/>
            <person name="Barry K."/>
            <person name="Labutti K."/>
            <person name="Kuo R."/>
            <person name="Ohm R.A."/>
            <person name="Bhattacharya S.S."/>
            <person name="Shirouzu T."/>
            <person name="Yoshinaga Y."/>
            <person name="Martin F.M."/>
            <person name="Grigoriev I.V."/>
            <person name="Hibbett D.S."/>
        </authorList>
    </citation>
    <scope>NUCLEOTIDE SEQUENCE [LARGE SCALE GENOMIC DNA]</scope>
    <source>
        <strain evidence="2 3">93-53</strain>
    </source>
</reference>
<dbReference type="OrthoDB" id="74360at2759"/>
<dbReference type="PANTHER" id="PTHR42877:SF7">
    <property type="entry name" value="FLAVIN-BINDING MONOOXYGENASE-RELATED"/>
    <property type="match status" value="1"/>
</dbReference>
<sequence>WQKAVEDWQWRTKKVGVIGSGSSVIQTVAALQPHVGRMVQFVRGKTWVSPPFTRQKLGELLQRDTDAENFEFSQADKEAFKDEEVYKQFRHELESALQSDHCVTLRGSTRQTKARQELTENMRKKLWKKPWILDHLLPDFGVSCRRLTPGPGYLEVFSQMPFVPKDIRRITPRGIETVDGKHIDVDVIICATGFDISFHLDFSITGRGGLSIQEKWTPHPSTYLSMCTDGFPNWFMAFGPNSVLAAGSLLILLERQVEYAVAAMKKMQRERLKSIKVKKEAVRDFDEYLENYFPKTVFSEKCRSWYKMGTEDGRIVGLWPGSSLHGLRVLEHPRWEDFNYESADGVHNRFYWLGDGQTCNEKTMTGDRAWYLNDNEVDIPPSECP</sequence>
<dbReference type="Gene3D" id="3.50.50.60">
    <property type="entry name" value="FAD/NAD(P)-binding domain"/>
    <property type="match status" value="1"/>
</dbReference>
<gene>
    <name evidence="2" type="ORF">LAESUDRAFT_662540</name>
</gene>
<dbReference type="AlphaFoldDB" id="A0A165C4A1"/>
<comment type="similarity">
    <text evidence="1">Belongs to the FAD-binding monooxygenase family.</text>
</comment>
<evidence type="ECO:0000313" key="2">
    <source>
        <dbReference type="EMBL" id="KZT02179.1"/>
    </source>
</evidence>
<organism evidence="2 3">
    <name type="scientific">Laetiporus sulphureus 93-53</name>
    <dbReference type="NCBI Taxonomy" id="1314785"/>
    <lineage>
        <taxon>Eukaryota</taxon>
        <taxon>Fungi</taxon>
        <taxon>Dikarya</taxon>
        <taxon>Basidiomycota</taxon>
        <taxon>Agaricomycotina</taxon>
        <taxon>Agaricomycetes</taxon>
        <taxon>Polyporales</taxon>
        <taxon>Laetiporus</taxon>
    </lineage>
</organism>
<dbReference type="SUPFAM" id="SSF51905">
    <property type="entry name" value="FAD/NAD(P)-binding domain"/>
    <property type="match status" value="2"/>
</dbReference>
<name>A0A165C4A1_9APHY</name>
<dbReference type="EMBL" id="KV427655">
    <property type="protein sequence ID" value="KZT02179.1"/>
    <property type="molecule type" value="Genomic_DNA"/>
</dbReference>
<keyword evidence="3" id="KW-1185">Reference proteome</keyword>
<feature type="non-terminal residue" evidence="2">
    <location>
        <position position="1"/>
    </location>
</feature>
<dbReference type="InterPro" id="IPR036188">
    <property type="entry name" value="FAD/NAD-bd_sf"/>
</dbReference>
<accession>A0A165C4A1</accession>
<proteinExistence type="inferred from homology"/>
<dbReference type="PANTHER" id="PTHR42877">
    <property type="entry name" value="L-ORNITHINE N(5)-MONOOXYGENASE-RELATED"/>
    <property type="match status" value="1"/>
</dbReference>
<evidence type="ECO:0000256" key="1">
    <source>
        <dbReference type="ARBA" id="ARBA00010139"/>
    </source>
</evidence>
<evidence type="ECO:0008006" key="4">
    <source>
        <dbReference type="Google" id="ProtNLM"/>
    </source>
</evidence>
<evidence type="ECO:0000313" key="3">
    <source>
        <dbReference type="Proteomes" id="UP000076871"/>
    </source>
</evidence>
<dbReference type="RefSeq" id="XP_040759919.1">
    <property type="nucleotide sequence ID" value="XM_040904998.1"/>
</dbReference>
<dbReference type="InterPro" id="IPR051209">
    <property type="entry name" value="FAD-bind_Monooxygenase_sf"/>
</dbReference>
<dbReference type="STRING" id="1314785.A0A165C4A1"/>
<dbReference type="Proteomes" id="UP000076871">
    <property type="component" value="Unassembled WGS sequence"/>
</dbReference>
<dbReference type="GeneID" id="63822028"/>
<dbReference type="InParanoid" id="A0A165C4A1"/>